<protein>
    <submittedName>
        <fullName evidence="2">HlyD family efflux transporter periplasmic adaptor subunit</fullName>
    </submittedName>
</protein>
<organism evidence="2 3">
    <name type="scientific">Sphingobacterium humi</name>
    <dbReference type="NCBI Taxonomy" id="1796905"/>
    <lineage>
        <taxon>Bacteria</taxon>
        <taxon>Pseudomonadati</taxon>
        <taxon>Bacteroidota</taxon>
        <taxon>Sphingobacteriia</taxon>
        <taxon>Sphingobacteriales</taxon>
        <taxon>Sphingobacteriaceae</taxon>
        <taxon>Sphingobacterium</taxon>
    </lineage>
</organism>
<feature type="coiled-coil region" evidence="1">
    <location>
        <begin position="106"/>
        <end position="157"/>
    </location>
</feature>
<comment type="caution">
    <text evidence="2">The sequence shown here is derived from an EMBL/GenBank/DDBJ whole genome shotgun (WGS) entry which is preliminary data.</text>
</comment>
<dbReference type="OrthoDB" id="9778236at2"/>
<dbReference type="EMBL" id="WSQA01000008">
    <property type="protein sequence ID" value="MVZ62646.1"/>
    <property type="molecule type" value="Genomic_DNA"/>
</dbReference>
<dbReference type="PANTHER" id="PTHR30469">
    <property type="entry name" value="MULTIDRUG RESISTANCE PROTEIN MDTA"/>
    <property type="match status" value="1"/>
</dbReference>
<name>A0A6N8KZX6_9SPHI</name>
<reference evidence="2 3" key="1">
    <citation type="submission" date="2019-12" db="EMBL/GenBank/DDBJ databases">
        <authorList>
            <person name="Dong K."/>
        </authorList>
    </citation>
    <scope>NUCLEOTIDE SEQUENCE [LARGE SCALE GENOMIC DNA]</scope>
    <source>
        <strain evidence="2 3">JCM 31225</strain>
    </source>
</reference>
<proteinExistence type="predicted"/>
<gene>
    <name evidence="2" type="ORF">GQF63_11475</name>
</gene>
<sequence>MKNNQSHTIPYQLLLAAILLPLLFLNSCKKKQETFDATGTFEAIETIISAEAMGTIQAFNLEEGQELKADELVGYIDTVQLYLKKKQLESQAKALLGKKPSVNTQLAALQSQLKTAMQERTRIQNLLLEDAVPAKQLDDINAQIDLIQKQLAAQRSTLNLSVSGIDQDVQPLEVQLLQLDDQLQKSKIINPIGGTVLAKYAEAKEMASVGKPLYKIADLSVLTLRVYFSGDQLPEIRLNQQVRVFTDDGKEGMKETVGRISWINDKAEFTPKTIQTKNERANQVYAVKVLVKNDGTYKIGMYGEVKLN</sequence>
<evidence type="ECO:0000313" key="2">
    <source>
        <dbReference type="EMBL" id="MVZ62646.1"/>
    </source>
</evidence>
<dbReference type="RefSeq" id="WP_160369377.1">
    <property type="nucleotide sequence ID" value="NZ_WSQA01000008.1"/>
</dbReference>
<dbReference type="Gene3D" id="2.40.30.170">
    <property type="match status" value="1"/>
</dbReference>
<dbReference type="GO" id="GO:0015562">
    <property type="term" value="F:efflux transmembrane transporter activity"/>
    <property type="evidence" value="ECO:0007669"/>
    <property type="project" value="TreeGrafter"/>
</dbReference>
<dbReference type="Proteomes" id="UP000435036">
    <property type="component" value="Unassembled WGS sequence"/>
</dbReference>
<accession>A0A6N8KZX6</accession>
<keyword evidence="1" id="KW-0175">Coiled coil</keyword>
<dbReference type="PANTHER" id="PTHR30469:SF33">
    <property type="entry name" value="SLR1207 PROTEIN"/>
    <property type="match status" value="1"/>
</dbReference>
<dbReference type="GO" id="GO:1990281">
    <property type="term" value="C:efflux pump complex"/>
    <property type="evidence" value="ECO:0007669"/>
    <property type="project" value="TreeGrafter"/>
</dbReference>
<dbReference type="SUPFAM" id="SSF111369">
    <property type="entry name" value="HlyD-like secretion proteins"/>
    <property type="match status" value="1"/>
</dbReference>
<evidence type="ECO:0000256" key="1">
    <source>
        <dbReference type="SAM" id="Coils"/>
    </source>
</evidence>
<dbReference type="Gene3D" id="2.40.50.100">
    <property type="match status" value="1"/>
</dbReference>
<evidence type="ECO:0000313" key="3">
    <source>
        <dbReference type="Proteomes" id="UP000435036"/>
    </source>
</evidence>
<dbReference type="AlphaFoldDB" id="A0A6N8KZX6"/>
<keyword evidence="3" id="KW-1185">Reference proteome</keyword>